<keyword evidence="9" id="KW-0418">Kinase</keyword>
<keyword evidence="7" id="KW-0732">Signal</keyword>
<name>A0AAD9NLF4_RIDPI</name>
<dbReference type="InterPro" id="IPR000333">
    <property type="entry name" value="TGFB_receptor"/>
</dbReference>
<keyword evidence="11" id="KW-1133">Transmembrane helix</keyword>
<dbReference type="GO" id="GO:0043235">
    <property type="term" value="C:receptor complex"/>
    <property type="evidence" value="ECO:0007669"/>
    <property type="project" value="TreeGrafter"/>
</dbReference>
<keyword evidence="13" id="KW-0675">Receptor</keyword>
<dbReference type="PROSITE" id="PS50011">
    <property type="entry name" value="PROTEIN_KINASE_DOM"/>
    <property type="match status" value="1"/>
</dbReference>
<dbReference type="Proteomes" id="UP001209878">
    <property type="component" value="Unassembled WGS sequence"/>
</dbReference>
<dbReference type="EMBL" id="JAODUO010001059">
    <property type="protein sequence ID" value="KAK2171489.1"/>
    <property type="molecule type" value="Genomic_DNA"/>
</dbReference>
<dbReference type="InterPro" id="IPR000719">
    <property type="entry name" value="Prot_kinase_dom"/>
</dbReference>
<evidence type="ECO:0000313" key="16">
    <source>
        <dbReference type="Proteomes" id="UP001209878"/>
    </source>
</evidence>
<evidence type="ECO:0000259" key="14">
    <source>
        <dbReference type="PROSITE" id="PS50011"/>
    </source>
</evidence>
<organism evidence="15 16">
    <name type="scientific">Ridgeia piscesae</name>
    <name type="common">Tubeworm</name>
    <dbReference type="NCBI Taxonomy" id="27915"/>
    <lineage>
        <taxon>Eukaryota</taxon>
        <taxon>Metazoa</taxon>
        <taxon>Spiralia</taxon>
        <taxon>Lophotrochozoa</taxon>
        <taxon>Annelida</taxon>
        <taxon>Polychaeta</taxon>
        <taxon>Sedentaria</taxon>
        <taxon>Canalipalpata</taxon>
        <taxon>Sabellida</taxon>
        <taxon>Siboglinidae</taxon>
        <taxon>Ridgeia</taxon>
    </lineage>
</organism>
<dbReference type="GO" id="GO:0004675">
    <property type="term" value="F:transmembrane receptor protein serine/threonine kinase activity"/>
    <property type="evidence" value="ECO:0007669"/>
    <property type="project" value="UniProtKB-EC"/>
</dbReference>
<keyword evidence="8" id="KW-0547">Nucleotide-binding</keyword>
<evidence type="ECO:0000256" key="2">
    <source>
        <dbReference type="ARBA" id="ARBA00009605"/>
    </source>
</evidence>
<dbReference type="PANTHER" id="PTHR23255:SF71">
    <property type="entry name" value="RECEPTOR PROTEIN SERINE_THREONINE KINASE"/>
    <property type="match status" value="1"/>
</dbReference>
<feature type="domain" description="Protein kinase" evidence="14">
    <location>
        <begin position="1"/>
        <end position="121"/>
    </location>
</feature>
<proteinExistence type="inferred from homology"/>
<evidence type="ECO:0000256" key="8">
    <source>
        <dbReference type="ARBA" id="ARBA00022741"/>
    </source>
</evidence>
<comment type="subcellular location">
    <subcellularLocation>
        <location evidence="1">Membrane</location>
        <topology evidence="1">Single-pass type I membrane protein</topology>
    </subcellularLocation>
</comment>
<evidence type="ECO:0000256" key="3">
    <source>
        <dbReference type="ARBA" id="ARBA00012401"/>
    </source>
</evidence>
<evidence type="ECO:0000256" key="5">
    <source>
        <dbReference type="ARBA" id="ARBA00022679"/>
    </source>
</evidence>
<dbReference type="GO" id="GO:0071363">
    <property type="term" value="P:cellular response to growth factor stimulus"/>
    <property type="evidence" value="ECO:0007669"/>
    <property type="project" value="TreeGrafter"/>
</dbReference>
<dbReference type="Pfam" id="PF07714">
    <property type="entry name" value="PK_Tyr_Ser-Thr"/>
    <property type="match status" value="1"/>
</dbReference>
<reference evidence="15" key="1">
    <citation type="journal article" date="2023" name="Mol. Biol. Evol.">
        <title>Third-Generation Sequencing Reveals the Adaptive Role of the Epigenome in Three Deep-Sea Polychaetes.</title>
        <authorList>
            <person name="Perez M."/>
            <person name="Aroh O."/>
            <person name="Sun Y."/>
            <person name="Lan Y."/>
            <person name="Juniper S.K."/>
            <person name="Young C.R."/>
            <person name="Angers B."/>
            <person name="Qian P.Y."/>
        </authorList>
    </citation>
    <scope>NUCLEOTIDE SEQUENCE</scope>
    <source>
        <strain evidence="15">R07B-5</strain>
    </source>
</reference>
<dbReference type="PANTHER" id="PTHR23255">
    <property type="entry name" value="TRANSFORMING GROWTH FACTOR-BETA RECEPTOR TYPE I AND II"/>
    <property type="match status" value="1"/>
</dbReference>
<evidence type="ECO:0000256" key="1">
    <source>
        <dbReference type="ARBA" id="ARBA00004479"/>
    </source>
</evidence>
<comment type="caution">
    <text evidence="15">The sequence shown here is derived from an EMBL/GenBank/DDBJ whole genome shotgun (WGS) entry which is preliminary data.</text>
</comment>
<evidence type="ECO:0000256" key="13">
    <source>
        <dbReference type="ARBA" id="ARBA00023170"/>
    </source>
</evidence>
<evidence type="ECO:0000256" key="9">
    <source>
        <dbReference type="ARBA" id="ARBA00022777"/>
    </source>
</evidence>
<dbReference type="Gene3D" id="1.10.510.10">
    <property type="entry name" value="Transferase(Phosphotransferase) domain 1"/>
    <property type="match status" value="1"/>
</dbReference>
<dbReference type="InterPro" id="IPR011009">
    <property type="entry name" value="Kinase-like_dom_sf"/>
</dbReference>
<protein>
    <recommendedName>
        <fullName evidence="3">receptor protein serine/threonine kinase</fullName>
        <ecNumber evidence="3">2.7.11.30</ecNumber>
    </recommendedName>
</protein>
<gene>
    <name evidence="15" type="ORF">NP493_1061g00040</name>
</gene>
<accession>A0AAD9NLF4</accession>
<keyword evidence="12" id="KW-0472">Membrane</keyword>
<evidence type="ECO:0000256" key="4">
    <source>
        <dbReference type="ARBA" id="ARBA00022527"/>
    </source>
</evidence>
<keyword evidence="10" id="KW-0067">ATP-binding</keyword>
<keyword evidence="6" id="KW-0812">Transmembrane</keyword>
<dbReference type="GO" id="GO:0005886">
    <property type="term" value="C:plasma membrane"/>
    <property type="evidence" value="ECO:0007669"/>
    <property type="project" value="TreeGrafter"/>
</dbReference>
<evidence type="ECO:0000256" key="7">
    <source>
        <dbReference type="ARBA" id="ARBA00022729"/>
    </source>
</evidence>
<dbReference type="GO" id="GO:0005524">
    <property type="term" value="F:ATP binding"/>
    <property type="evidence" value="ECO:0007669"/>
    <property type="project" value="UniProtKB-KW"/>
</dbReference>
<keyword evidence="5" id="KW-0808">Transferase</keyword>
<dbReference type="AlphaFoldDB" id="A0AAD9NLF4"/>
<dbReference type="SUPFAM" id="SSF56112">
    <property type="entry name" value="Protein kinase-like (PK-like)"/>
    <property type="match status" value="1"/>
</dbReference>
<evidence type="ECO:0000256" key="10">
    <source>
        <dbReference type="ARBA" id="ARBA00022840"/>
    </source>
</evidence>
<evidence type="ECO:0000256" key="11">
    <source>
        <dbReference type="ARBA" id="ARBA00022989"/>
    </source>
</evidence>
<keyword evidence="4" id="KW-0723">Serine/threonine-protein kinase</keyword>
<evidence type="ECO:0000256" key="12">
    <source>
        <dbReference type="ARBA" id="ARBA00023136"/>
    </source>
</evidence>
<evidence type="ECO:0000256" key="6">
    <source>
        <dbReference type="ARBA" id="ARBA00022692"/>
    </source>
</evidence>
<evidence type="ECO:0000313" key="15">
    <source>
        <dbReference type="EMBL" id="KAK2171489.1"/>
    </source>
</evidence>
<keyword evidence="16" id="KW-1185">Reference proteome</keyword>
<sequence>MAPEVLDESLHCYHFEAYKQADMYAFGLVLWEIARRCSIGGIVEDYEVPYYDAVGNDPSFEEMRKVVCIERRRPAIPNRWSNDEYLQNMGKLMQECWTGNPAARLTSLRVQKSVAKLQESVQLKV</sequence>
<dbReference type="EC" id="2.7.11.30" evidence="3"/>
<dbReference type="InterPro" id="IPR001245">
    <property type="entry name" value="Ser-Thr/Tyr_kinase_cat_dom"/>
</dbReference>
<comment type="similarity">
    <text evidence="2">Belongs to the protein kinase superfamily. TKL Ser/Thr protein kinase family. TGFB receptor subfamily.</text>
</comment>